<sequence length="58" mass="6676">MKNMLYLLIFTSILPILHIFIGIENIIPGWLGRLSLAIMQISFMLLLLGYIAERNSKK</sequence>
<keyword evidence="1" id="KW-1133">Transmembrane helix</keyword>
<organism evidence="2 3">
    <name type="scientific">Brochothrix thermosphacta</name>
    <name type="common">Microbacterium thermosphactum</name>
    <dbReference type="NCBI Taxonomy" id="2756"/>
    <lineage>
        <taxon>Bacteria</taxon>
        <taxon>Bacillati</taxon>
        <taxon>Bacillota</taxon>
        <taxon>Bacilli</taxon>
        <taxon>Bacillales</taxon>
        <taxon>Listeriaceae</taxon>
        <taxon>Brochothrix</taxon>
    </lineage>
</organism>
<gene>
    <name evidence="2" type="ORF">BTBSAS_90026</name>
</gene>
<dbReference type="RefSeq" id="WP_183117424.1">
    <property type="nucleotide sequence ID" value="NZ_CBCPKC010000002.1"/>
</dbReference>
<dbReference type="EMBL" id="OUNC01000083">
    <property type="protein sequence ID" value="SPP30812.1"/>
    <property type="molecule type" value="Genomic_DNA"/>
</dbReference>
<dbReference type="AlphaFoldDB" id="A0A2X0SE95"/>
<dbReference type="Proteomes" id="UP000270190">
    <property type="component" value="Unassembled WGS sequence"/>
</dbReference>
<protein>
    <submittedName>
        <fullName evidence="2">Uncharacterized protein</fullName>
    </submittedName>
</protein>
<evidence type="ECO:0000313" key="2">
    <source>
        <dbReference type="EMBL" id="SPP30812.1"/>
    </source>
</evidence>
<feature type="transmembrane region" description="Helical" evidence="1">
    <location>
        <begin position="7"/>
        <end position="27"/>
    </location>
</feature>
<proteinExistence type="predicted"/>
<evidence type="ECO:0000313" key="3">
    <source>
        <dbReference type="Proteomes" id="UP000270190"/>
    </source>
</evidence>
<name>A0A2X0SE95_BROTH</name>
<keyword evidence="1" id="KW-0812">Transmembrane</keyword>
<reference evidence="3" key="1">
    <citation type="submission" date="2018-04" db="EMBL/GenBank/DDBJ databases">
        <authorList>
            <person name="Illikoud N."/>
        </authorList>
    </citation>
    <scope>NUCLEOTIDE SEQUENCE [LARGE SCALE GENOMIC DNA]</scope>
</reference>
<evidence type="ECO:0000256" key="1">
    <source>
        <dbReference type="SAM" id="Phobius"/>
    </source>
</evidence>
<keyword evidence="1" id="KW-0472">Membrane</keyword>
<accession>A0A2X0SE95</accession>
<feature type="transmembrane region" description="Helical" evidence="1">
    <location>
        <begin position="33"/>
        <end position="52"/>
    </location>
</feature>